<sequence>MDHMTPRELDVFQLMAYGNSNQAIAADLVISPKSAEKLIGRVFEKCYIDGVGPHRRVKATLLYWKDHQPEFQDAIRDRRI</sequence>
<organism evidence="2">
    <name type="scientific">viral metagenome</name>
    <dbReference type="NCBI Taxonomy" id="1070528"/>
    <lineage>
        <taxon>unclassified sequences</taxon>
        <taxon>metagenomes</taxon>
        <taxon>organismal metagenomes</taxon>
    </lineage>
</organism>
<protein>
    <submittedName>
        <fullName evidence="2">Putative LuxR-type DNA-binding HTH domain containing protein</fullName>
    </submittedName>
</protein>
<reference evidence="2" key="1">
    <citation type="submission" date="2020-03" db="EMBL/GenBank/DDBJ databases">
        <title>The deep terrestrial virosphere.</title>
        <authorList>
            <person name="Holmfeldt K."/>
            <person name="Nilsson E."/>
            <person name="Simone D."/>
            <person name="Lopez-Fernandez M."/>
            <person name="Wu X."/>
            <person name="de Brujin I."/>
            <person name="Lundin D."/>
            <person name="Andersson A."/>
            <person name="Bertilsson S."/>
            <person name="Dopson M."/>
        </authorList>
    </citation>
    <scope>NUCLEOTIDE SEQUENCE</scope>
    <source>
        <strain evidence="2">MM415A06377</strain>
    </source>
</reference>
<feature type="domain" description="HTH luxR-type" evidence="1">
    <location>
        <begin position="1"/>
        <end position="63"/>
    </location>
</feature>
<proteinExistence type="predicted"/>
<gene>
    <name evidence="2" type="ORF">MM415A06377_0008</name>
</gene>
<dbReference type="Gene3D" id="1.10.10.10">
    <property type="entry name" value="Winged helix-like DNA-binding domain superfamily/Winged helix DNA-binding domain"/>
    <property type="match status" value="1"/>
</dbReference>
<name>A0A6M3JH83_9ZZZZ</name>
<dbReference type="InterPro" id="IPR036388">
    <property type="entry name" value="WH-like_DNA-bd_sf"/>
</dbReference>
<dbReference type="InterPro" id="IPR016032">
    <property type="entry name" value="Sig_transdc_resp-reg_C-effctor"/>
</dbReference>
<dbReference type="SMART" id="SM00421">
    <property type="entry name" value="HTH_LUXR"/>
    <property type="match status" value="1"/>
</dbReference>
<dbReference type="GO" id="GO:0003677">
    <property type="term" value="F:DNA binding"/>
    <property type="evidence" value="ECO:0007669"/>
    <property type="project" value="UniProtKB-KW"/>
</dbReference>
<dbReference type="EMBL" id="MT141622">
    <property type="protein sequence ID" value="QJA68495.1"/>
    <property type="molecule type" value="Genomic_DNA"/>
</dbReference>
<evidence type="ECO:0000313" key="2">
    <source>
        <dbReference type="EMBL" id="QJA68495.1"/>
    </source>
</evidence>
<dbReference type="SUPFAM" id="SSF46894">
    <property type="entry name" value="C-terminal effector domain of the bipartite response regulators"/>
    <property type="match status" value="1"/>
</dbReference>
<dbReference type="AlphaFoldDB" id="A0A6M3JH83"/>
<dbReference type="GO" id="GO:0006355">
    <property type="term" value="P:regulation of DNA-templated transcription"/>
    <property type="evidence" value="ECO:0007669"/>
    <property type="project" value="InterPro"/>
</dbReference>
<keyword evidence="2" id="KW-0238">DNA-binding</keyword>
<dbReference type="Pfam" id="PF00196">
    <property type="entry name" value="GerE"/>
    <property type="match status" value="1"/>
</dbReference>
<accession>A0A6M3JH83</accession>
<dbReference type="InterPro" id="IPR000792">
    <property type="entry name" value="Tscrpt_reg_LuxR_C"/>
</dbReference>
<evidence type="ECO:0000259" key="1">
    <source>
        <dbReference type="SMART" id="SM00421"/>
    </source>
</evidence>
<dbReference type="PRINTS" id="PR00038">
    <property type="entry name" value="HTHLUXR"/>
</dbReference>